<name>A0A9W7DW54_9STRA</name>
<dbReference type="SUPFAM" id="SSF51430">
    <property type="entry name" value="NAD(P)-linked oxidoreductase"/>
    <property type="match status" value="1"/>
</dbReference>
<evidence type="ECO:0000313" key="2">
    <source>
        <dbReference type="EMBL" id="GMH56390.1"/>
    </source>
</evidence>
<feature type="domain" description="NADP-dependent oxidoreductase" evidence="1">
    <location>
        <begin position="35"/>
        <end position="313"/>
    </location>
</feature>
<dbReference type="AlphaFoldDB" id="A0A9W7DW54"/>
<dbReference type="PANTHER" id="PTHR43827:SF10">
    <property type="entry name" value="ZGC:110366"/>
    <property type="match status" value="1"/>
</dbReference>
<dbReference type="InterPro" id="IPR036812">
    <property type="entry name" value="NAD(P)_OxRdtase_dom_sf"/>
</dbReference>
<proteinExistence type="predicted"/>
<organism evidence="2 3">
    <name type="scientific">Triparma laevis f. inornata</name>
    <dbReference type="NCBI Taxonomy" id="1714386"/>
    <lineage>
        <taxon>Eukaryota</taxon>
        <taxon>Sar</taxon>
        <taxon>Stramenopiles</taxon>
        <taxon>Ochrophyta</taxon>
        <taxon>Bolidophyceae</taxon>
        <taxon>Parmales</taxon>
        <taxon>Triparmaceae</taxon>
        <taxon>Triparma</taxon>
    </lineage>
</organism>
<dbReference type="GO" id="GO:0016491">
    <property type="term" value="F:oxidoreductase activity"/>
    <property type="evidence" value="ECO:0007669"/>
    <property type="project" value="InterPro"/>
</dbReference>
<dbReference type="InterPro" id="IPR020471">
    <property type="entry name" value="AKR"/>
</dbReference>
<dbReference type="Proteomes" id="UP001162640">
    <property type="component" value="Unassembled WGS sequence"/>
</dbReference>
<sequence length="366" mass="41543">MPTTAPNFPDIMLGTYRMKDMKVLKTVMNECLPVCRGLDTAAAYCNHGLIGKVGGTEEHWVQTKLWRSVKSKDVVKKIRKDLKELKIKRLDCWLLHWPGPGRHLNFPPVTRTDIEVVGARDEGEESLVYEVDDVRARNKDDNDDNDYDDYDDNGGTELLVTKVMNENPSRVVKCPENWSPQTRLEVWSEMSKCVDLGLTRYLGACNFTLTQLRAVVEHCRANNLHKPAVLQNEFHPYIKWDQELFDYCKDEGIRFQGHSCLGGGAAGGKVLLENRVVGEIAKGLCVTAADVLFRYAHKKIGNVIVKSVRVERVLGAVEELRNPDWDIGAEDMRRLEGLAEGVELVNFDDGVCLFSWLREFSPSRYD</sequence>
<dbReference type="Pfam" id="PF00248">
    <property type="entry name" value="Aldo_ket_red"/>
    <property type="match status" value="1"/>
</dbReference>
<dbReference type="EMBL" id="BLQM01000051">
    <property type="protein sequence ID" value="GMH56390.1"/>
    <property type="molecule type" value="Genomic_DNA"/>
</dbReference>
<dbReference type="Gene3D" id="3.20.20.100">
    <property type="entry name" value="NADP-dependent oxidoreductase domain"/>
    <property type="match status" value="1"/>
</dbReference>
<comment type="caution">
    <text evidence="2">The sequence shown here is derived from an EMBL/GenBank/DDBJ whole genome shotgun (WGS) entry which is preliminary data.</text>
</comment>
<dbReference type="PANTHER" id="PTHR43827">
    <property type="entry name" value="2,5-DIKETO-D-GLUCONIC ACID REDUCTASE"/>
    <property type="match status" value="1"/>
</dbReference>
<dbReference type="InterPro" id="IPR023210">
    <property type="entry name" value="NADP_OxRdtase_dom"/>
</dbReference>
<accession>A0A9W7DW54</accession>
<evidence type="ECO:0000313" key="3">
    <source>
        <dbReference type="Proteomes" id="UP001162640"/>
    </source>
</evidence>
<gene>
    <name evidence="2" type="ORF">TL16_g02123</name>
</gene>
<reference evidence="3" key="1">
    <citation type="journal article" date="2023" name="Commun. Biol.">
        <title>Genome analysis of Parmales, the sister group of diatoms, reveals the evolutionary specialization of diatoms from phago-mixotrophs to photoautotrophs.</title>
        <authorList>
            <person name="Ban H."/>
            <person name="Sato S."/>
            <person name="Yoshikawa S."/>
            <person name="Yamada K."/>
            <person name="Nakamura Y."/>
            <person name="Ichinomiya M."/>
            <person name="Sato N."/>
            <person name="Blanc-Mathieu R."/>
            <person name="Endo H."/>
            <person name="Kuwata A."/>
            <person name="Ogata H."/>
        </authorList>
    </citation>
    <scope>NUCLEOTIDE SEQUENCE [LARGE SCALE GENOMIC DNA]</scope>
</reference>
<evidence type="ECO:0000259" key="1">
    <source>
        <dbReference type="Pfam" id="PF00248"/>
    </source>
</evidence>
<protein>
    <recommendedName>
        <fullName evidence="1">NADP-dependent oxidoreductase domain-containing protein</fullName>
    </recommendedName>
</protein>